<feature type="compositionally biased region" description="Low complexity" evidence="1">
    <location>
        <begin position="16"/>
        <end position="28"/>
    </location>
</feature>
<keyword evidence="2" id="KW-0472">Membrane</keyword>
<keyword evidence="2" id="KW-1133">Transmembrane helix</keyword>
<proteinExistence type="predicted"/>
<dbReference type="EMBL" id="KC246867">
    <property type="protein sequence ID" value="AHF26098.1"/>
    <property type="molecule type" value="Genomic_DNA"/>
</dbReference>
<accession>W0FMG6</accession>
<reference evidence="3" key="1">
    <citation type="journal article" date="2013" name="PLoS ONE">
        <title>Metagenomic insights into the carbohydrate-active enzymes carried by the microorganisms adhering to solid digesta in the rumen of cows.</title>
        <authorList>
            <person name="Wang L."/>
            <person name="Hatem A."/>
            <person name="Catalyurek U.V."/>
            <person name="Morrison M."/>
            <person name="Yu Z."/>
        </authorList>
    </citation>
    <scope>NUCLEOTIDE SEQUENCE</scope>
</reference>
<protein>
    <submittedName>
        <fullName evidence="3">Uncharacterized protein</fullName>
    </submittedName>
</protein>
<dbReference type="SUPFAM" id="SSF81995">
    <property type="entry name" value="beta-sandwich domain of Sec23/24"/>
    <property type="match status" value="1"/>
</dbReference>
<evidence type="ECO:0000313" key="3">
    <source>
        <dbReference type="EMBL" id="AHF26098.1"/>
    </source>
</evidence>
<feature type="transmembrane region" description="Helical" evidence="2">
    <location>
        <begin position="61"/>
        <end position="84"/>
    </location>
</feature>
<sequence length="342" mass="37151">MAGAPEQAQPSPYSMPAQQQPVAPQQGMGVPGGPVPPQPYGAQPPAGGPQPQPKSSSKTPLIIGIAAVVVVAAIIIAGFATNWFGMGGGGASGGASSGAAPAGDDKAVYVLKSRTNYEADGDLAYIYETERNDRGDIEKTVSESYNNGKLQATFTVTYERDDNGYVDKRKETNDFEDTSTPSKNTYSFDNEFDKDGLLKTATASDEETTYKYFDNGREKSYVTERSSGSTSCEYDENGYEQTYAYEYKSGSFSTKITHELEWEFDKNGYPTGYTISGKQTSNGKTSSDEKECTVEVDDHGNITAIYDEKGTLRSELEWTRIDDPSPAIVSQNVKPMYMVLEF</sequence>
<keyword evidence="2" id="KW-0812">Transmembrane</keyword>
<evidence type="ECO:0000256" key="2">
    <source>
        <dbReference type="SAM" id="Phobius"/>
    </source>
</evidence>
<name>W0FMG6_9BACT</name>
<dbReference type="AlphaFoldDB" id="W0FMG6"/>
<evidence type="ECO:0000256" key="1">
    <source>
        <dbReference type="SAM" id="MobiDB-lite"/>
    </source>
</evidence>
<feature type="region of interest" description="Disordered" evidence="1">
    <location>
        <begin position="1"/>
        <end position="58"/>
    </location>
</feature>
<organism evidence="3">
    <name type="scientific">uncultured bacterium Contigcl_1769</name>
    <dbReference type="NCBI Taxonomy" id="1393659"/>
    <lineage>
        <taxon>Bacteria</taxon>
        <taxon>environmental samples</taxon>
    </lineage>
</organism>